<keyword evidence="13" id="KW-1185">Reference proteome</keyword>
<evidence type="ECO:0000256" key="10">
    <source>
        <dbReference type="HAMAP-Rule" id="MF_01031"/>
    </source>
</evidence>
<comment type="subunit">
    <text evidence="5 10">Heterodimer of LeuC and LeuD.</text>
</comment>
<dbReference type="GO" id="GO:0003861">
    <property type="term" value="F:3-isopropylmalate dehydratase activity"/>
    <property type="evidence" value="ECO:0007669"/>
    <property type="project" value="UniProtKB-UniRule"/>
</dbReference>
<dbReference type="InterPro" id="IPR000573">
    <property type="entry name" value="AconitaseA/IPMdHydase_ssu_swvl"/>
</dbReference>
<dbReference type="InterPro" id="IPR033940">
    <property type="entry name" value="IPMI_Swivel"/>
</dbReference>
<organism evidence="12 13">
    <name type="scientific">Acrocarpospora phusangensis</name>
    <dbReference type="NCBI Taxonomy" id="1070424"/>
    <lineage>
        <taxon>Bacteria</taxon>
        <taxon>Bacillati</taxon>
        <taxon>Actinomycetota</taxon>
        <taxon>Actinomycetes</taxon>
        <taxon>Streptosporangiales</taxon>
        <taxon>Streptosporangiaceae</taxon>
        <taxon>Acrocarpospora</taxon>
    </lineage>
</organism>
<dbReference type="GO" id="GO:0009316">
    <property type="term" value="C:3-isopropylmalate dehydratase complex"/>
    <property type="evidence" value="ECO:0007669"/>
    <property type="project" value="InterPro"/>
</dbReference>
<dbReference type="RefSeq" id="WP_204043164.1">
    <property type="nucleotide sequence ID" value="NZ_BOOA01000040.1"/>
</dbReference>
<dbReference type="InterPro" id="IPR050075">
    <property type="entry name" value="LeuD"/>
</dbReference>
<evidence type="ECO:0000313" key="12">
    <source>
        <dbReference type="EMBL" id="GIH26485.1"/>
    </source>
</evidence>
<evidence type="ECO:0000256" key="7">
    <source>
        <dbReference type="ARBA" id="ARBA00022605"/>
    </source>
</evidence>
<evidence type="ECO:0000256" key="6">
    <source>
        <dbReference type="ARBA" id="ARBA00022430"/>
    </source>
</evidence>
<dbReference type="NCBIfam" id="NF002458">
    <property type="entry name" value="PRK01641.1"/>
    <property type="match status" value="1"/>
</dbReference>
<dbReference type="Pfam" id="PF00694">
    <property type="entry name" value="Aconitase_C"/>
    <property type="match status" value="1"/>
</dbReference>
<comment type="similarity">
    <text evidence="4 10">Belongs to the LeuD family. LeuD type 1 subfamily.</text>
</comment>
<dbReference type="InterPro" id="IPR004431">
    <property type="entry name" value="3-IsopropMal_deHydase_ssu"/>
</dbReference>
<dbReference type="CDD" id="cd01577">
    <property type="entry name" value="IPMI_Swivel"/>
    <property type="match status" value="1"/>
</dbReference>
<dbReference type="InterPro" id="IPR015928">
    <property type="entry name" value="Aconitase/3IPM_dehydase_swvl"/>
</dbReference>
<evidence type="ECO:0000256" key="3">
    <source>
        <dbReference type="ARBA" id="ARBA00004729"/>
    </source>
</evidence>
<dbReference type="HAMAP" id="MF_01031">
    <property type="entry name" value="LeuD_type1"/>
    <property type="match status" value="1"/>
</dbReference>
<name>A0A919QHD4_9ACTN</name>
<accession>A0A919QHD4</accession>
<dbReference type="EC" id="4.2.1.33" evidence="10"/>
<evidence type="ECO:0000259" key="11">
    <source>
        <dbReference type="Pfam" id="PF00694"/>
    </source>
</evidence>
<evidence type="ECO:0000256" key="8">
    <source>
        <dbReference type="ARBA" id="ARBA00023239"/>
    </source>
</evidence>
<feature type="domain" description="Aconitase A/isopropylmalate dehydratase small subunit swivel" evidence="11">
    <location>
        <begin position="1"/>
        <end position="116"/>
    </location>
</feature>
<evidence type="ECO:0000256" key="5">
    <source>
        <dbReference type="ARBA" id="ARBA00011271"/>
    </source>
</evidence>
<comment type="pathway">
    <text evidence="3 10">Amino-acid biosynthesis; L-leucine biosynthesis; L-leucine from 3-methyl-2-oxobutanoate: step 2/4.</text>
</comment>
<keyword evidence="9 10" id="KW-0100">Branched-chain amino acid biosynthesis</keyword>
<comment type="caution">
    <text evidence="12">The sequence shown here is derived from an EMBL/GenBank/DDBJ whole genome shotgun (WGS) entry which is preliminary data.</text>
</comment>
<evidence type="ECO:0000256" key="9">
    <source>
        <dbReference type="ARBA" id="ARBA00023304"/>
    </source>
</evidence>
<dbReference type="PANTHER" id="PTHR43345:SF5">
    <property type="entry name" value="3-ISOPROPYLMALATE DEHYDRATASE SMALL SUBUNIT"/>
    <property type="match status" value="1"/>
</dbReference>
<protein>
    <recommendedName>
        <fullName evidence="10">3-isopropylmalate dehydratase small subunit</fullName>
        <ecNumber evidence="10">4.2.1.33</ecNumber>
    </recommendedName>
    <alternativeName>
        <fullName evidence="10">Alpha-IPM isomerase</fullName>
        <shortName evidence="10">IPMI</shortName>
    </alternativeName>
    <alternativeName>
        <fullName evidence="10">Isopropylmalate isomerase</fullName>
    </alternativeName>
</protein>
<proteinExistence type="inferred from homology"/>
<dbReference type="GO" id="GO:0009098">
    <property type="term" value="P:L-leucine biosynthetic process"/>
    <property type="evidence" value="ECO:0007669"/>
    <property type="project" value="UniProtKB-UniRule"/>
</dbReference>
<dbReference type="AlphaFoldDB" id="A0A919QHD4"/>
<evidence type="ECO:0000313" key="13">
    <source>
        <dbReference type="Proteomes" id="UP000640052"/>
    </source>
</evidence>
<evidence type="ECO:0000256" key="4">
    <source>
        <dbReference type="ARBA" id="ARBA00009845"/>
    </source>
</evidence>
<evidence type="ECO:0000256" key="2">
    <source>
        <dbReference type="ARBA" id="ARBA00002695"/>
    </source>
</evidence>
<sequence>MTPFRSHTGTAVPLRRRDVDTDQIIPARFCTNPARTGFAGGLFADWRAEPGFVLNDPRHRAATVLVAGESFGTGSSREAAVWALLDYGFRVVVAPSYGDIFRANSLMNGLVTVTAPAPVVDRLQRLSEAGHAEVTVDLERRELRAPGIVHRFPFDADWRDRLLNGLDPIAATLRHEAEIAAYERARRPTPRTTEPRMTHAAL</sequence>
<dbReference type="PANTHER" id="PTHR43345">
    <property type="entry name" value="3-ISOPROPYLMALATE DEHYDRATASE SMALL SUBUNIT 2-RELATED-RELATED"/>
    <property type="match status" value="1"/>
</dbReference>
<comment type="catalytic activity">
    <reaction evidence="1 10">
        <text>(2R,3S)-3-isopropylmalate = (2S)-2-isopropylmalate</text>
        <dbReference type="Rhea" id="RHEA:32287"/>
        <dbReference type="ChEBI" id="CHEBI:1178"/>
        <dbReference type="ChEBI" id="CHEBI:35121"/>
        <dbReference type="EC" id="4.2.1.33"/>
    </reaction>
</comment>
<reference evidence="12" key="1">
    <citation type="submission" date="2021-01" db="EMBL/GenBank/DDBJ databases">
        <title>Whole genome shotgun sequence of Acrocarpospora phusangensis NBRC 108782.</title>
        <authorList>
            <person name="Komaki H."/>
            <person name="Tamura T."/>
        </authorList>
    </citation>
    <scope>NUCLEOTIDE SEQUENCE</scope>
    <source>
        <strain evidence="12">NBRC 108782</strain>
    </source>
</reference>
<dbReference type="EMBL" id="BOOA01000040">
    <property type="protein sequence ID" value="GIH26485.1"/>
    <property type="molecule type" value="Genomic_DNA"/>
</dbReference>
<comment type="function">
    <text evidence="2 10">Catalyzes the isomerization between 2-isopropylmalate and 3-isopropylmalate, via the formation of 2-isopropylmaleate.</text>
</comment>
<keyword evidence="8 10" id="KW-0456">Lyase</keyword>
<evidence type="ECO:0000256" key="1">
    <source>
        <dbReference type="ARBA" id="ARBA00000491"/>
    </source>
</evidence>
<keyword evidence="6 10" id="KW-0432">Leucine biosynthesis</keyword>
<dbReference type="NCBIfam" id="TIGR00171">
    <property type="entry name" value="leuD"/>
    <property type="match status" value="1"/>
</dbReference>
<dbReference type="Gene3D" id="3.20.19.10">
    <property type="entry name" value="Aconitase, domain 4"/>
    <property type="match status" value="1"/>
</dbReference>
<dbReference type="SUPFAM" id="SSF52016">
    <property type="entry name" value="LeuD/IlvD-like"/>
    <property type="match status" value="1"/>
</dbReference>
<dbReference type="Proteomes" id="UP000640052">
    <property type="component" value="Unassembled WGS sequence"/>
</dbReference>
<gene>
    <name evidence="12" type="primary">leuD_1</name>
    <name evidence="10" type="synonym">leuD</name>
    <name evidence="12" type="ORF">Aph01nite_47950</name>
</gene>
<keyword evidence="7 10" id="KW-0028">Amino-acid biosynthesis</keyword>